<accession>A0A387G622</accession>
<protein>
    <submittedName>
        <fullName evidence="2">Uncharacterized protein</fullName>
    </submittedName>
</protein>
<keyword evidence="3" id="KW-1185">Reference proteome</keyword>
<evidence type="ECO:0000256" key="1">
    <source>
        <dbReference type="SAM" id="SignalP"/>
    </source>
</evidence>
<feature type="chain" id="PRO_5017413652" evidence="1">
    <location>
        <begin position="22"/>
        <end position="102"/>
    </location>
</feature>
<feature type="signal peptide" evidence="1">
    <location>
        <begin position="1"/>
        <end position="21"/>
    </location>
</feature>
<reference evidence="2 3" key="1">
    <citation type="submission" date="2018-10" db="EMBL/GenBank/DDBJ databases">
        <title>Rhizobium etli, R. leguminosarum and a new Rhizobium genospecies from Phaseolus dumosus.</title>
        <authorList>
            <person name="Ramirez-Puebla S.T."/>
            <person name="Rogel-Hernandez M.A."/>
            <person name="Guerrero G."/>
            <person name="Ormeno-Orrillo E."/>
            <person name="Martinez-Romero J.C."/>
            <person name="Negrete-Yankelevich S."/>
            <person name="Martinez-Romero E."/>
        </authorList>
    </citation>
    <scope>NUCLEOTIDE SEQUENCE [LARGE SCALE GENOMIC DNA]</scope>
    <source>
        <strain evidence="2 3">CCGE525</strain>
        <plasmid evidence="3">prccge525c</plasmid>
    </source>
</reference>
<proteinExistence type="predicted"/>
<keyword evidence="1" id="KW-0732">Signal</keyword>
<name>A0A387G622_9HYPH</name>
<keyword evidence="2" id="KW-0614">Plasmid</keyword>
<gene>
    <name evidence="2" type="ORF">CCGE525_32845</name>
</gene>
<dbReference type="OrthoDB" id="7870801at2"/>
<sequence length="102" mass="11002">MKAQITVLAALAVFAASPASAIERLRTDTRSCAEIQSFVRANRAVILQYPPSRGSGPLLYDRAVANSNVCLGNGFAEQSYVPSKDTRNCAIWICSPTTDLRP</sequence>
<dbReference type="Proteomes" id="UP000282195">
    <property type="component" value="Plasmid pRCCGE525c"/>
</dbReference>
<evidence type="ECO:0000313" key="2">
    <source>
        <dbReference type="EMBL" id="AYG63441.1"/>
    </source>
</evidence>
<geneLocation type="plasmid" evidence="3">
    <name>prccge525c</name>
</geneLocation>
<dbReference type="KEGG" id="rjg:CCGE525_32845"/>
<dbReference type="RefSeq" id="WP_120708346.1">
    <property type="nucleotide sequence ID" value="NZ_CP032695.1"/>
</dbReference>
<organism evidence="2 3">
    <name type="scientific">Rhizobium jaguaris</name>
    <dbReference type="NCBI Taxonomy" id="1312183"/>
    <lineage>
        <taxon>Bacteria</taxon>
        <taxon>Pseudomonadati</taxon>
        <taxon>Pseudomonadota</taxon>
        <taxon>Alphaproteobacteria</taxon>
        <taxon>Hyphomicrobiales</taxon>
        <taxon>Rhizobiaceae</taxon>
        <taxon>Rhizobium/Agrobacterium group</taxon>
        <taxon>Rhizobium</taxon>
    </lineage>
</organism>
<dbReference type="EMBL" id="CP032695">
    <property type="protein sequence ID" value="AYG63441.1"/>
    <property type="molecule type" value="Genomic_DNA"/>
</dbReference>
<evidence type="ECO:0000313" key="3">
    <source>
        <dbReference type="Proteomes" id="UP000282195"/>
    </source>
</evidence>
<dbReference type="AlphaFoldDB" id="A0A387G622"/>